<feature type="region of interest" description="Disordered" evidence="2">
    <location>
        <begin position="109"/>
        <end position="148"/>
    </location>
</feature>
<reference evidence="4 5" key="1">
    <citation type="journal article" date="2013" name="Genome Announc.">
        <title>Draft genome sequence of an Actinobacterium, Brachybacterium muris strain UCD-AY4.</title>
        <authorList>
            <person name="Lo J.R."/>
            <person name="Lang J.M."/>
            <person name="Darling A.E."/>
            <person name="Eisen J.A."/>
            <person name="Coil D.A."/>
        </authorList>
    </citation>
    <scope>NUCLEOTIDE SEQUENCE [LARGE SCALE GENOMIC DNA]</scope>
    <source>
        <strain evidence="4 5">UCD-AY4</strain>
    </source>
</reference>
<dbReference type="InterPro" id="IPR000352">
    <property type="entry name" value="Pep_chain_release_fac_I"/>
</dbReference>
<evidence type="ECO:0000313" key="4">
    <source>
        <dbReference type="EMBL" id="EYT51198.1"/>
    </source>
</evidence>
<feature type="compositionally biased region" description="Basic residues" evidence="2">
    <location>
        <begin position="132"/>
        <end position="148"/>
    </location>
</feature>
<comment type="caution">
    <text evidence="4">The sequence shown here is derived from an EMBL/GenBank/DDBJ whole genome shotgun (WGS) entry which is preliminary data.</text>
</comment>
<dbReference type="OrthoDB" id="9815709at2"/>
<dbReference type="Proteomes" id="UP000019754">
    <property type="component" value="Unassembled WGS sequence"/>
</dbReference>
<dbReference type="AlphaFoldDB" id="A0A022L5A6"/>
<dbReference type="STRING" id="1249481.D641_0101720"/>
<dbReference type="GO" id="GO:0072344">
    <property type="term" value="P:rescue of stalled ribosome"/>
    <property type="evidence" value="ECO:0007669"/>
    <property type="project" value="TreeGrafter"/>
</dbReference>
<dbReference type="GO" id="GO:0004045">
    <property type="term" value="F:peptidyl-tRNA hydrolase activity"/>
    <property type="evidence" value="ECO:0007669"/>
    <property type="project" value="TreeGrafter"/>
</dbReference>
<sequence length="148" mass="16355">MEDLCVPAGPGAPRGLRIPAGELVEQFSHASGPGGQGVNTADSRVQLSLDLATTTALTEPQRERVLSRLATRLTGTVLTISAAEHRSQHRNRRAARERLAGLLREALIPPVTRRATRPTRGSQRRRLEAKRQRAFTKQQRRRPGRDSL</sequence>
<gene>
    <name evidence="4" type="ORF">D641_0101720</name>
</gene>
<keyword evidence="5" id="KW-1185">Reference proteome</keyword>
<dbReference type="PANTHER" id="PTHR47814">
    <property type="entry name" value="PEPTIDYL-TRNA HYDROLASE ARFB"/>
    <property type="match status" value="1"/>
</dbReference>
<dbReference type="Gene3D" id="3.30.160.20">
    <property type="match status" value="1"/>
</dbReference>
<dbReference type="HOGENOM" id="CLU_089470_3_1_11"/>
<dbReference type="GO" id="GO:0003747">
    <property type="term" value="F:translation release factor activity"/>
    <property type="evidence" value="ECO:0007669"/>
    <property type="project" value="InterPro"/>
</dbReference>
<evidence type="ECO:0000256" key="1">
    <source>
        <dbReference type="ARBA" id="ARBA00010835"/>
    </source>
</evidence>
<dbReference type="InterPro" id="IPR045853">
    <property type="entry name" value="Pep_chain_release_fac_I_sf"/>
</dbReference>
<name>A0A022L5A6_9MICO</name>
<evidence type="ECO:0000313" key="5">
    <source>
        <dbReference type="Proteomes" id="UP000019754"/>
    </source>
</evidence>
<proteinExistence type="inferred from homology"/>
<dbReference type="EMBL" id="AORC01000002">
    <property type="protein sequence ID" value="EYT51198.1"/>
    <property type="molecule type" value="Genomic_DNA"/>
</dbReference>
<protein>
    <submittedName>
        <fullName evidence="4">Peptide chain release factor 1</fullName>
    </submittedName>
</protein>
<evidence type="ECO:0000256" key="2">
    <source>
        <dbReference type="SAM" id="MobiDB-lite"/>
    </source>
</evidence>
<dbReference type="GO" id="GO:0043022">
    <property type="term" value="F:ribosome binding"/>
    <property type="evidence" value="ECO:0007669"/>
    <property type="project" value="TreeGrafter"/>
</dbReference>
<dbReference type="SUPFAM" id="SSF75620">
    <property type="entry name" value="Release factor"/>
    <property type="match status" value="1"/>
</dbReference>
<dbReference type="PANTHER" id="PTHR47814:SF1">
    <property type="entry name" value="PEPTIDYL-TRNA HYDROLASE ARFB"/>
    <property type="match status" value="1"/>
</dbReference>
<evidence type="ECO:0000259" key="3">
    <source>
        <dbReference type="Pfam" id="PF00472"/>
    </source>
</evidence>
<comment type="similarity">
    <text evidence="1">Belongs to the prokaryotic/mitochondrial release factor family.</text>
</comment>
<dbReference type="NCBIfam" id="NF006718">
    <property type="entry name" value="PRK09256.1"/>
    <property type="match status" value="1"/>
</dbReference>
<feature type="domain" description="Prokaryotic-type class I peptide chain release factors" evidence="3">
    <location>
        <begin position="17"/>
        <end position="139"/>
    </location>
</feature>
<feature type="compositionally biased region" description="Basic residues" evidence="2">
    <location>
        <begin position="114"/>
        <end position="124"/>
    </location>
</feature>
<dbReference type="Pfam" id="PF00472">
    <property type="entry name" value="RF-1"/>
    <property type="match status" value="1"/>
</dbReference>
<dbReference type="RefSeq" id="WP_017824644.1">
    <property type="nucleotide sequence ID" value="NZ_KB403091.1"/>
</dbReference>
<organism evidence="4 5">
    <name type="scientific">Brachybacterium muris UCD-AY4</name>
    <dbReference type="NCBI Taxonomy" id="1249481"/>
    <lineage>
        <taxon>Bacteria</taxon>
        <taxon>Bacillati</taxon>
        <taxon>Actinomycetota</taxon>
        <taxon>Actinomycetes</taxon>
        <taxon>Micrococcales</taxon>
        <taxon>Dermabacteraceae</taxon>
        <taxon>Brachybacterium</taxon>
    </lineage>
</organism>
<accession>A0A022L5A6</accession>